<dbReference type="STRING" id="570947.SAMN05421687_102321"/>
<feature type="active site" description="Nucleophile" evidence="4">
    <location>
        <position position="7"/>
    </location>
</feature>
<evidence type="ECO:0000313" key="6">
    <source>
        <dbReference type="EMBL" id="SIS41189.1"/>
    </source>
</evidence>
<dbReference type="CDD" id="cd16344">
    <property type="entry name" value="LMWPAP"/>
    <property type="match status" value="1"/>
</dbReference>
<dbReference type="EMBL" id="FTOC01000002">
    <property type="protein sequence ID" value="SIS41189.1"/>
    <property type="molecule type" value="Genomic_DNA"/>
</dbReference>
<feature type="domain" description="Phosphotyrosine protein phosphatase I" evidence="5">
    <location>
        <begin position="1"/>
        <end position="192"/>
    </location>
</feature>
<dbReference type="SMART" id="SM00226">
    <property type="entry name" value="LMWPc"/>
    <property type="match status" value="1"/>
</dbReference>
<dbReference type="RefSeq" id="WP_076557283.1">
    <property type="nucleotide sequence ID" value="NZ_FTOC01000002.1"/>
</dbReference>
<proteinExistence type="inferred from homology"/>
<comment type="similarity">
    <text evidence="1">Belongs to the low molecular weight phosphotyrosine protein phosphatase family.</text>
</comment>
<accession>A0A1N7IVS9</accession>
<dbReference type="InterPro" id="IPR036196">
    <property type="entry name" value="Ptyr_pPase_sf"/>
</dbReference>
<evidence type="ECO:0000256" key="3">
    <source>
        <dbReference type="ARBA" id="ARBA00022912"/>
    </source>
</evidence>
<dbReference type="PRINTS" id="PR00719">
    <property type="entry name" value="LMWPTPASE"/>
</dbReference>
<organism evidence="6 7">
    <name type="scientific">Salimicrobium flavidum</name>
    <dbReference type="NCBI Taxonomy" id="570947"/>
    <lineage>
        <taxon>Bacteria</taxon>
        <taxon>Bacillati</taxon>
        <taxon>Bacillota</taxon>
        <taxon>Bacilli</taxon>
        <taxon>Bacillales</taxon>
        <taxon>Bacillaceae</taxon>
        <taxon>Salimicrobium</taxon>
    </lineage>
</organism>
<dbReference type="InterPro" id="IPR023485">
    <property type="entry name" value="Ptyr_pPase"/>
</dbReference>
<evidence type="ECO:0000259" key="5">
    <source>
        <dbReference type="SMART" id="SM00226"/>
    </source>
</evidence>
<dbReference type="SUPFAM" id="SSF52788">
    <property type="entry name" value="Phosphotyrosine protein phosphatases I"/>
    <property type="match status" value="1"/>
</dbReference>
<evidence type="ECO:0000256" key="2">
    <source>
        <dbReference type="ARBA" id="ARBA00022801"/>
    </source>
</evidence>
<feature type="active site" description="Nucleophile" evidence="4">
    <location>
        <position position="13"/>
    </location>
</feature>
<keyword evidence="2" id="KW-0378">Hydrolase</keyword>
<dbReference type="AlphaFoldDB" id="A0A1N7IVS9"/>
<gene>
    <name evidence="6" type="ORF">SAMN05421687_102321</name>
</gene>
<dbReference type="Gene3D" id="3.40.50.2300">
    <property type="match status" value="1"/>
</dbReference>
<keyword evidence="7" id="KW-1185">Reference proteome</keyword>
<dbReference type="InterPro" id="IPR050438">
    <property type="entry name" value="LMW_PTPase"/>
</dbReference>
<evidence type="ECO:0000256" key="1">
    <source>
        <dbReference type="ARBA" id="ARBA00011063"/>
    </source>
</evidence>
<dbReference type="PANTHER" id="PTHR11717:SF31">
    <property type="entry name" value="LOW MOLECULAR WEIGHT PROTEIN-TYROSINE-PHOSPHATASE ETP-RELATED"/>
    <property type="match status" value="1"/>
</dbReference>
<dbReference type="InterPro" id="IPR017867">
    <property type="entry name" value="Tyr_phospatase_low_mol_wt"/>
</dbReference>
<dbReference type="Pfam" id="PF01451">
    <property type="entry name" value="LMWPc"/>
    <property type="match status" value="1"/>
</dbReference>
<keyword evidence="3" id="KW-0904">Protein phosphatase</keyword>
<sequence length="197" mass="22855">MNILFVCTGNTCRSPMAEAILKDKNEGFDVQSAGVFAGEGHPLSAQAREVMEEEDVETDHHSQPVTPELLEWADLILTMTERHKQALAMQQSGYEEKLFTLKEYVLISDEKWERLKSLYSRVEEKRNCLSQEHEGDIGDKWREEAREELEEIEEIEASLPDVNIMDPFGADIDIYRKTYRELLEYIELLIGKTDEKR</sequence>
<dbReference type="PANTHER" id="PTHR11717">
    <property type="entry name" value="LOW MOLECULAR WEIGHT PROTEIN TYROSINE PHOSPHATASE"/>
    <property type="match status" value="1"/>
</dbReference>
<evidence type="ECO:0000256" key="4">
    <source>
        <dbReference type="PIRSR" id="PIRSR617867-1"/>
    </source>
</evidence>
<evidence type="ECO:0000313" key="7">
    <source>
        <dbReference type="Proteomes" id="UP000187608"/>
    </source>
</evidence>
<reference evidence="7" key="1">
    <citation type="submission" date="2017-01" db="EMBL/GenBank/DDBJ databases">
        <authorList>
            <person name="Varghese N."/>
            <person name="Submissions S."/>
        </authorList>
    </citation>
    <scope>NUCLEOTIDE SEQUENCE [LARGE SCALE GENOMIC DNA]</scope>
    <source>
        <strain evidence="7">DSM 23127</strain>
    </source>
</reference>
<dbReference type="GO" id="GO:0004725">
    <property type="term" value="F:protein tyrosine phosphatase activity"/>
    <property type="evidence" value="ECO:0007669"/>
    <property type="project" value="InterPro"/>
</dbReference>
<protein>
    <submittedName>
        <fullName evidence="6">Protein-tyrosine phosphatase</fullName>
    </submittedName>
</protein>
<dbReference type="OrthoDB" id="9784339at2"/>
<name>A0A1N7IVS9_9BACI</name>
<dbReference type="Proteomes" id="UP000187608">
    <property type="component" value="Unassembled WGS sequence"/>
</dbReference>